<accession>A0A5C3MK81</accession>
<dbReference type="Proteomes" id="UP000305948">
    <property type="component" value="Unassembled WGS sequence"/>
</dbReference>
<protein>
    <submittedName>
        <fullName evidence="1">Uncharacterized protein</fullName>
    </submittedName>
</protein>
<dbReference type="EMBL" id="ML213537">
    <property type="protein sequence ID" value="TFK45714.1"/>
    <property type="molecule type" value="Genomic_DNA"/>
</dbReference>
<gene>
    <name evidence="1" type="ORF">OE88DRAFT_1089181</name>
</gene>
<evidence type="ECO:0000313" key="2">
    <source>
        <dbReference type="Proteomes" id="UP000305948"/>
    </source>
</evidence>
<organism evidence="1 2">
    <name type="scientific">Heliocybe sulcata</name>
    <dbReference type="NCBI Taxonomy" id="5364"/>
    <lineage>
        <taxon>Eukaryota</taxon>
        <taxon>Fungi</taxon>
        <taxon>Dikarya</taxon>
        <taxon>Basidiomycota</taxon>
        <taxon>Agaricomycotina</taxon>
        <taxon>Agaricomycetes</taxon>
        <taxon>Gloeophyllales</taxon>
        <taxon>Gloeophyllaceae</taxon>
        <taxon>Heliocybe</taxon>
    </lineage>
</organism>
<sequence length="351" mass="39085">MLHAYSARVRDDFLPAPPSVVFLLPATRRWLAMSVQLAAQFRHSFIASSAGTSAFFSSSDQCPRGVKLYTHGAETYKGQHDLLYALHTAVAILSSVSATATVEALVLNYLDYHRSSLEQWTVTYLIHLPVWVVGAASHQPKDRHRLFDWNVLEKGSDIIEHPLAMGLAVYLRETSMHGMARIIRTILASIGHNQVQEDLLATPANTLLRPLVQALALEILLEISLPADLAGAPLHMGLQGHLRDSLLILILRLGLLLDLFPRLAMVLNTEEDPAVPLGIFRPLLMTTVLDLIRLRLLRPHIHLKARRSALNITVLVGQPLPWRQRVVVSSFCQVRFSGGVPMSWPCLEVWS</sequence>
<keyword evidence="2" id="KW-1185">Reference proteome</keyword>
<reference evidence="1 2" key="1">
    <citation type="journal article" date="2019" name="Nat. Ecol. Evol.">
        <title>Megaphylogeny resolves global patterns of mushroom evolution.</title>
        <authorList>
            <person name="Varga T."/>
            <person name="Krizsan K."/>
            <person name="Foldi C."/>
            <person name="Dima B."/>
            <person name="Sanchez-Garcia M."/>
            <person name="Sanchez-Ramirez S."/>
            <person name="Szollosi G.J."/>
            <person name="Szarkandi J.G."/>
            <person name="Papp V."/>
            <person name="Albert L."/>
            <person name="Andreopoulos W."/>
            <person name="Angelini C."/>
            <person name="Antonin V."/>
            <person name="Barry K.W."/>
            <person name="Bougher N.L."/>
            <person name="Buchanan P."/>
            <person name="Buyck B."/>
            <person name="Bense V."/>
            <person name="Catcheside P."/>
            <person name="Chovatia M."/>
            <person name="Cooper J."/>
            <person name="Damon W."/>
            <person name="Desjardin D."/>
            <person name="Finy P."/>
            <person name="Geml J."/>
            <person name="Haridas S."/>
            <person name="Hughes K."/>
            <person name="Justo A."/>
            <person name="Karasinski D."/>
            <person name="Kautmanova I."/>
            <person name="Kiss B."/>
            <person name="Kocsube S."/>
            <person name="Kotiranta H."/>
            <person name="LaButti K.M."/>
            <person name="Lechner B.E."/>
            <person name="Liimatainen K."/>
            <person name="Lipzen A."/>
            <person name="Lukacs Z."/>
            <person name="Mihaltcheva S."/>
            <person name="Morgado L.N."/>
            <person name="Niskanen T."/>
            <person name="Noordeloos M.E."/>
            <person name="Ohm R.A."/>
            <person name="Ortiz-Santana B."/>
            <person name="Ovrebo C."/>
            <person name="Racz N."/>
            <person name="Riley R."/>
            <person name="Savchenko A."/>
            <person name="Shiryaev A."/>
            <person name="Soop K."/>
            <person name="Spirin V."/>
            <person name="Szebenyi C."/>
            <person name="Tomsovsky M."/>
            <person name="Tulloss R.E."/>
            <person name="Uehling J."/>
            <person name="Grigoriev I.V."/>
            <person name="Vagvolgyi C."/>
            <person name="Papp T."/>
            <person name="Martin F.M."/>
            <person name="Miettinen O."/>
            <person name="Hibbett D.S."/>
            <person name="Nagy L.G."/>
        </authorList>
    </citation>
    <scope>NUCLEOTIDE SEQUENCE [LARGE SCALE GENOMIC DNA]</scope>
    <source>
        <strain evidence="1 2">OMC1185</strain>
    </source>
</reference>
<evidence type="ECO:0000313" key="1">
    <source>
        <dbReference type="EMBL" id="TFK45714.1"/>
    </source>
</evidence>
<name>A0A5C3MK81_9AGAM</name>
<proteinExistence type="predicted"/>
<dbReference type="AlphaFoldDB" id="A0A5C3MK81"/>